<evidence type="ECO:0000256" key="1">
    <source>
        <dbReference type="ARBA" id="ARBA00022448"/>
    </source>
</evidence>
<evidence type="ECO:0000256" key="4">
    <source>
        <dbReference type="ARBA" id="ARBA00022692"/>
    </source>
</evidence>
<keyword evidence="9 11" id="KW-0406">Ion transport</keyword>
<name>A0A7I7KVI4_9MYCO</name>
<keyword evidence="5 11" id="KW-0547">Nucleotide-binding</keyword>
<dbReference type="Pfam" id="PF02669">
    <property type="entry name" value="KdpC"/>
    <property type="match status" value="2"/>
</dbReference>
<keyword evidence="8 11" id="KW-1133">Transmembrane helix</keyword>
<comment type="subunit">
    <text evidence="11">The system is composed of three essential subunits: KdpA, KdpB and KdpC.</text>
</comment>
<evidence type="ECO:0000313" key="13">
    <source>
        <dbReference type="EMBL" id="BBX46085.1"/>
    </source>
</evidence>
<keyword evidence="14" id="KW-1185">Reference proteome</keyword>
<evidence type="ECO:0000256" key="3">
    <source>
        <dbReference type="ARBA" id="ARBA00022538"/>
    </source>
</evidence>
<keyword evidence="7 11" id="KW-0630">Potassium</keyword>
<dbReference type="GO" id="GO:0005886">
    <property type="term" value="C:plasma membrane"/>
    <property type="evidence" value="ECO:0007669"/>
    <property type="project" value="UniProtKB-SubCell"/>
</dbReference>
<feature type="region of interest" description="Disordered" evidence="12">
    <location>
        <begin position="83"/>
        <end position="118"/>
    </location>
</feature>
<dbReference type="GO" id="GO:0008556">
    <property type="term" value="F:P-type potassium transmembrane transporter activity"/>
    <property type="evidence" value="ECO:0007669"/>
    <property type="project" value="InterPro"/>
</dbReference>
<feature type="transmembrane region" description="Helical" evidence="11">
    <location>
        <begin position="12"/>
        <end position="38"/>
    </location>
</feature>
<keyword evidence="6 11" id="KW-0067">ATP-binding</keyword>
<comment type="similarity">
    <text evidence="11">Belongs to the KdpC family.</text>
</comment>
<organism evidence="13 14">
    <name type="scientific">Mycobacterium cookii</name>
    <dbReference type="NCBI Taxonomy" id="1775"/>
    <lineage>
        <taxon>Bacteria</taxon>
        <taxon>Bacillati</taxon>
        <taxon>Actinomycetota</taxon>
        <taxon>Actinomycetes</taxon>
        <taxon>Mycobacteriales</taxon>
        <taxon>Mycobacteriaceae</taxon>
        <taxon>Mycobacterium</taxon>
    </lineage>
</organism>
<dbReference type="AlphaFoldDB" id="A0A7I7KVI4"/>
<keyword evidence="3 11" id="KW-0633">Potassium transport</keyword>
<sequence length="311" mass="32444">MNFSNLIRQHWAALRALLALTVITGFLYPLVIWGIAFLPGLNAKAQGSIINASGKPVGSKLIGQSFTDKDGNPLPRYFQSRPSAAGAGYDPTSSGATNLGPESIVDTPADPAKLASGADPTTAGFKPSLLTQVCSRSIAIGQLEKVDGSRPFCTGGGVGAVLSAIGPRDRSGRVVHPTQVISINEPCSRPGSASTSVFQQFYEGVRVQCAQYGQDYSIGQVVPIRGSAPDQPEVPPDAVTASASGLDPDISPAYAEIQVARVARARGISVGQVRDAVRHNQHGRLLGVVGEPVVNVLAVNLELDRESPVKS</sequence>
<dbReference type="GO" id="GO:0005524">
    <property type="term" value="F:ATP binding"/>
    <property type="evidence" value="ECO:0007669"/>
    <property type="project" value="UniProtKB-UniRule"/>
</dbReference>
<evidence type="ECO:0000256" key="8">
    <source>
        <dbReference type="ARBA" id="ARBA00022989"/>
    </source>
</evidence>
<gene>
    <name evidence="11 13" type="primary">kdpC</name>
    <name evidence="13" type="ORF">MCOO_21000</name>
</gene>
<comment type="function">
    <text evidence="11">Part of the high-affinity ATP-driven potassium transport (or Kdp) system, which catalyzes the hydrolysis of ATP coupled with the electrogenic transport of potassium into the cytoplasm. This subunit acts as a catalytic chaperone that increases the ATP-binding affinity of the ATP-hydrolyzing subunit KdpB by the formation of a transient KdpB/KdpC/ATP ternary complex.</text>
</comment>
<evidence type="ECO:0000256" key="11">
    <source>
        <dbReference type="HAMAP-Rule" id="MF_00276"/>
    </source>
</evidence>
<keyword evidence="4 11" id="KW-0812">Transmembrane</keyword>
<keyword evidence="2 11" id="KW-1003">Cell membrane</keyword>
<dbReference type="PANTHER" id="PTHR30042">
    <property type="entry name" value="POTASSIUM-TRANSPORTING ATPASE C CHAIN"/>
    <property type="match status" value="1"/>
</dbReference>
<evidence type="ECO:0000313" key="14">
    <source>
        <dbReference type="Proteomes" id="UP000465866"/>
    </source>
</evidence>
<dbReference type="EMBL" id="AP022569">
    <property type="protein sequence ID" value="BBX46085.1"/>
    <property type="molecule type" value="Genomic_DNA"/>
</dbReference>
<evidence type="ECO:0000256" key="6">
    <source>
        <dbReference type="ARBA" id="ARBA00022840"/>
    </source>
</evidence>
<dbReference type="HAMAP" id="MF_00276">
    <property type="entry name" value="KdpC"/>
    <property type="match status" value="1"/>
</dbReference>
<keyword evidence="10 11" id="KW-0472">Membrane</keyword>
<keyword evidence="1 11" id="KW-0813">Transport</keyword>
<dbReference type="KEGG" id="mcoo:MCOO_21000"/>
<protein>
    <recommendedName>
        <fullName evidence="11">Potassium-transporting ATPase KdpC subunit</fullName>
    </recommendedName>
    <alternativeName>
        <fullName evidence="11">ATP phosphohydrolase [potassium-transporting] C chain</fullName>
    </alternativeName>
    <alternativeName>
        <fullName evidence="11">Potassium-binding and translocating subunit C</fullName>
    </alternativeName>
    <alternativeName>
        <fullName evidence="11">Potassium-translocating ATPase C chain</fullName>
    </alternativeName>
</protein>
<evidence type="ECO:0000256" key="2">
    <source>
        <dbReference type="ARBA" id="ARBA00022475"/>
    </source>
</evidence>
<accession>A0A7I7KVI4</accession>
<proteinExistence type="inferred from homology"/>
<comment type="subcellular location">
    <subcellularLocation>
        <location evidence="11">Cell membrane</location>
        <topology evidence="11">Single-pass membrane protein</topology>
    </subcellularLocation>
</comment>
<evidence type="ECO:0000256" key="7">
    <source>
        <dbReference type="ARBA" id="ARBA00022958"/>
    </source>
</evidence>
<evidence type="ECO:0000256" key="5">
    <source>
        <dbReference type="ARBA" id="ARBA00022741"/>
    </source>
</evidence>
<evidence type="ECO:0000256" key="9">
    <source>
        <dbReference type="ARBA" id="ARBA00023065"/>
    </source>
</evidence>
<dbReference type="PANTHER" id="PTHR30042:SF2">
    <property type="entry name" value="POTASSIUM-TRANSPORTING ATPASE KDPC SUBUNIT"/>
    <property type="match status" value="1"/>
</dbReference>
<dbReference type="InterPro" id="IPR003820">
    <property type="entry name" value="KdpC"/>
</dbReference>
<reference evidence="13 14" key="1">
    <citation type="journal article" date="2019" name="Emerg. Microbes Infect.">
        <title>Comprehensive subspecies identification of 175 nontuberculous mycobacteria species based on 7547 genomic profiles.</title>
        <authorList>
            <person name="Matsumoto Y."/>
            <person name="Kinjo T."/>
            <person name="Motooka D."/>
            <person name="Nabeya D."/>
            <person name="Jung N."/>
            <person name="Uechi K."/>
            <person name="Horii T."/>
            <person name="Iida T."/>
            <person name="Fujita J."/>
            <person name="Nakamura S."/>
        </authorList>
    </citation>
    <scope>NUCLEOTIDE SEQUENCE [LARGE SCALE GENOMIC DNA]</scope>
    <source>
        <strain evidence="13 14">JCM 12404</strain>
    </source>
</reference>
<evidence type="ECO:0000256" key="10">
    <source>
        <dbReference type="ARBA" id="ARBA00023136"/>
    </source>
</evidence>
<dbReference type="Proteomes" id="UP000465866">
    <property type="component" value="Chromosome"/>
</dbReference>
<dbReference type="RefSeq" id="WP_163776292.1">
    <property type="nucleotide sequence ID" value="NZ_AP022569.1"/>
</dbReference>
<evidence type="ECO:0000256" key="12">
    <source>
        <dbReference type="SAM" id="MobiDB-lite"/>
    </source>
</evidence>